<reference evidence="5 6" key="1">
    <citation type="submission" date="2017-07" db="EMBL/GenBank/DDBJ databases">
        <title>Mechanisms for carbon and nitrogen cycling indicate functional differentiation within the Candidate Phyla Radiation.</title>
        <authorList>
            <person name="Danczak R.E."/>
            <person name="Johnston M.D."/>
            <person name="Kenah C."/>
            <person name="Slattery M."/>
            <person name="Wrighton K.C."/>
            <person name="Wilkins M.J."/>
        </authorList>
    </citation>
    <scope>NUCLEOTIDE SEQUENCE [LARGE SCALE GENOMIC DNA]</scope>
    <source>
        <strain evidence="5">Licking1014_85</strain>
    </source>
</reference>
<keyword evidence="2" id="KW-0067">ATP-binding</keyword>
<dbReference type="Pfam" id="PF17764">
    <property type="entry name" value="PriA_3primeBD"/>
    <property type="match status" value="1"/>
</dbReference>
<dbReference type="GO" id="GO:0006302">
    <property type="term" value="P:double-strand break repair"/>
    <property type="evidence" value="ECO:0007669"/>
    <property type="project" value="TreeGrafter"/>
</dbReference>
<dbReference type="Proteomes" id="UP000315589">
    <property type="component" value="Unassembled WGS sequence"/>
</dbReference>
<feature type="domain" description="Primosomal protein N' 3' DNA-binding" evidence="4">
    <location>
        <begin position="13"/>
        <end position="100"/>
    </location>
</feature>
<keyword evidence="1" id="KW-0547">Nucleotide-binding</keyword>
<dbReference type="Gene3D" id="3.40.1440.60">
    <property type="entry name" value="PriA, 3(prime) DNA-binding domain"/>
    <property type="match status" value="1"/>
</dbReference>
<sequence length="579" mass="67546">MYAEIFPNHKLNSDEPLIYSIPAELIAQIKIGQLVEIPFRKNLIAGVISNFQKSANGVKTKPIARILSGKYFSKNNLAIAKYISQKYYTPLSKTIFSMLPDIPKNNIAFFDKIDKQLLPPKIKYYISDDLSRLNYYNKFYLDSTPTLFLFPTIDRAHYFKKYVNLNGEIISSKTKIQALYSAQKDFYENLNSKLIGTKNLLFFESHRKYRIIIDSYDHFSFESDQQPNIDIEDIASVISAQNNCEIILFSSAMTQRSQSFKSIYLSKSTCKTIVKPTLNQRQIDFLIEVYSNKPSQRTLIFNPVFNYGLLFCSDCNDFFKCKKCFSNLIYNQKAFTLECRKCQQIYAVDKCQKCSGRNYTEFGFGLEKNIENYYSQNKNFALASAKFVSPNIYSSNLVVGTQKIFDYFLKPFDKVIALNFDIILNSHEYDYDENAIQILANLKNLSKKELLVFSNYLDHEIFQIKSQNDLKKFFKNALINRKKFQLPPFAKIINIKAINFDPFKLKNETIKIHQELMKIEKNQQFIISSFSKPEFLSKNNIWQSEAQIKISPFGSKNIDEKLRKILYNLPSSWRMKVKI</sequence>
<dbReference type="EMBL" id="VMGI01000048">
    <property type="protein sequence ID" value="TSC92686.1"/>
    <property type="molecule type" value="Genomic_DNA"/>
</dbReference>
<organism evidence="5 6">
    <name type="scientific">Candidatus Berkelbacteria bacterium Licking1014_85</name>
    <dbReference type="NCBI Taxonomy" id="2017148"/>
    <lineage>
        <taxon>Bacteria</taxon>
        <taxon>Candidatus Berkelbacteria</taxon>
    </lineage>
</organism>
<dbReference type="InterPro" id="IPR041222">
    <property type="entry name" value="PriA_3primeBD"/>
</dbReference>
<comment type="caution">
    <text evidence="5">The sequence shown here is derived from an EMBL/GenBank/DDBJ whole genome shotgun (WGS) entry which is preliminary data.</text>
</comment>
<evidence type="ECO:0000259" key="4">
    <source>
        <dbReference type="Pfam" id="PF17764"/>
    </source>
</evidence>
<evidence type="ECO:0000256" key="1">
    <source>
        <dbReference type="ARBA" id="ARBA00022741"/>
    </source>
</evidence>
<dbReference type="Gene3D" id="3.40.50.300">
    <property type="entry name" value="P-loop containing nucleotide triphosphate hydrolases"/>
    <property type="match status" value="1"/>
</dbReference>
<dbReference type="InterPro" id="IPR042115">
    <property type="entry name" value="PriA_3primeBD_sf"/>
</dbReference>
<dbReference type="GO" id="GO:0005524">
    <property type="term" value="F:ATP binding"/>
    <property type="evidence" value="ECO:0007669"/>
    <property type="project" value="UniProtKB-KW"/>
</dbReference>
<evidence type="ECO:0000313" key="5">
    <source>
        <dbReference type="EMBL" id="TSC92686.1"/>
    </source>
</evidence>
<dbReference type="PANTHER" id="PTHR30580">
    <property type="entry name" value="PRIMOSOMAL PROTEIN N"/>
    <property type="match status" value="1"/>
</dbReference>
<gene>
    <name evidence="5" type="ORF">CEN91_385</name>
</gene>
<evidence type="ECO:0000313" key="6">
    <source>
        <dbReference type="Proteomes" id="UP000315589"/>
    </source>
</evidence>
<evidence type="ECO:0000256" key="2">
    <source>
        <dbReference type="ARBA" id="ARBA00022840"/>
    </source>
</evidence>
<keyword evidence="3" id="KW-0238">DNA-binding</keyword>
<accession>A0A554LIH6</accession>
<dbReference type="PANTHER" id="PTHR30580:SF0">
    <property type="entry name" value="PRIMOSOMAL PROTEIN N"/>
    <property type="match status" value="1"/>
</dbReference>
<dbReference type="AlphaFoldDB" id="A0A554LIH6"/>
<dbReference type="InterPro" id="IPR027417">
    <property type="entry name" value="P-loop_NTPase"/>
</dbReference>
<dbReference type="GO" id="GO:0003677">
    <property type="term" value="F:DNA binding"/>
    <property type="evidence" value="ECO:0007669"/>
    <property type="project" value="UniProtKB-KW"/>
</dbReference>
<dbReference type="GO" id="GO:0043138">
    <property type="term" value="F:3'-5' DNA helicase activity"/>
    <property type="evidence" value="ECO:0007669"/>
    <property type="project" value="TreeGrafter"/>
</dbReference>
<evidence type="ECO:0000256" key="3">
    <source>
        <dbReference type="ARBA" id="ARBA00023125"/>
    </source>
</evidence>
<dbReference type="GO" id="GO:0006310">
    <property type="term" value="P:DNA recombination"/>
    <property type="evidence" value="ECO:0007669"/>
    <property type="project" value="TreeGrafter"/>
</dbReference>
<name>A0A554LIH6_9BACT</name>
<protein>
    <recommendedName>
        <fullName evidence="4">Primosomal protein N' 3' DNA-binding domain-containing protein</fullName>
    </recommendedName>
</protein>
<proteinExistence type="predicted"/>
<dbReference type="GO" id="GO:0006270">
    <property type="term" value="P:DNA replication initiation"/>
    <property type="evidence" value="ECO:0007669"/>
    <property type="project" value="TreeGrafter"/>
</dbReference>